<keyword evidence="3 4" id="KW-0620">Polyamine biosynthesis</keyword>
<feature type="domain" description="PABS" evidence="5">
    <location>
        <begin position="1"/>
        <end position="41"/>
    </location>
</feature>
<feature type="non-terminal residue" evidence="6">
    <location>
        <position position="41"/>
    </location>
</feature>
<name>A0A3D5QC12_FLESI</name>
<reference evidence="6 7" key="1">
    <citation type="journal article" date="2018" name="Nat. Biotechnol.">
        <title>A standardized bacterial taxonomy based on genome phylogeny substantially revises the tree of life.</title>
        <authorList>
            <person name="Parks D.H."/>
            <person name="Chuvochina M."/>
            <person name="Waite D.W."/>
            <person name="Rinke C."/>
            <person name="Skarshewski A."/>
            <person name="Chaumeil P.A."/>
            <person name="Hugenholtz P."/>
        </authorList>
    </citation>
    <scope>NUCLEOTIDE SEQUENCE [LARGE SCALE GENOMIC DNA]</scope>
    <source>
        <strain evidence="6">UBA8672</strain>
    </source>
</reference>
<sequence length="41" mass="4675">FKYIEDNKNAFDVVIIDSTDPIGPAEPLFSEHFYKNVNACL</sequence>
<evidence type="ECO:0000313" key="7">
    <source>
        <dbReference type="Proteomes" id="UP000262325"/>
    </source>
</evidence>
<feature type="active site" description="Proton acceptor" evidence="4">
    <location>
        <position position="17"/>
    </location>
</feature>
<dbReference type="Proteomes" id="UP000262325">
    <property type="component" value="Unassembled WGS sequence"/>
</dbReference>
<comment type="similarity">
    <text evidence="1">Belongs to the spermidine/spermine synthase family.</text>
</comment>
<evidence type="ECO:0000313" key="6">
    <source>
        <dbReference type="EMBL" id="HCW93258.1"/>
    </source>
</evidence>
<accession>A0A3D5QC12</accession>
<proteinExistence type="inferred from homology"/>
<evidence type="ECO:0000256" key="1">
    <source>
        <dbReference type="ARBA" id="ARBA00007867"/>
    </source>
</evidence>
<evidence type="ECO:0000256" key="4">
    <source>
        <dbReference type="PROSITE-ProRule" id="PRU00354"/>
    </source>
</evidence>
<dbReference type="EMBL" id="DPPF01000121">
    <property type="protein sequence ID" value="HCW93258.1"/>
    <property type="molecule type" value="Genomic_DNA"/>
</dbReference>
<evidence type="ECO:0000256" key="3">
    <source>
        <dbReference type="ARBA" id="ARBA00023115"/>
    </source>
</evidence>
<dbReference type="GO" id="GO:0006596">
    <property type="term" value="P:polyamine biosynthetic process"/>
    <property type="evidence" value="ECO:0007669"/>
    <property type="project" value="UniProtKB-UniRule"/>
</dbReference>
<evidence type="ECO:0000259" key="5">
    <source>
        <dbReference type="PROSITE" id="PS51006"/>
    </source>
</evidence>
<dbReference type="Gene3D" id="3.40.50.150">
    <property type="entry name" value="Vaccinia Virus protein VP39"/>
    <property type="match status" value="1"/>
</dbReference>
<gene>
    <name evidence="6" type="ORF">DHM44_06225</name>
</gene>
<protein>
    <submittedName>
        <fullName evidence="6">Spermidine synthase</fullName>
        <ecNumber evidence="6">2.5.1.16</ecNumber>
    </submittedName>
</protein>
<keyword evidence="2 4" id="KW-0808">Transferase</keyword>
<dbReference type="GO" id="GO:0004766">
    <property type="term" value="F:spermidine synthase activity"/>
    <property type="evidence" value="ECO:0007669"/>
    <property type="project" value="UniProtKB-EC"/>
</dbReference>
<dbReference type="InterPro" id="IPR029063">
    <property type="entry name" value="SAM-dependent_MTases_sf"/>
</dbReference>
<comment type="caution">
    <text evidence="6">The sequence shown here is derived from an EMBL/GenBank/DDBJ whole genome shotgun (WGS) entry which is preliminary data.</text>
</comment>
<dbReference type="Pfam" id="PF01564">
    <property type="entry name" value="Spermine_synth"/>
    <property type="match status" value="1"/>
</dbReference>
<feature type="non-terminal residue" evidence="6">
    <location>
        <position position="1"/>
    </location>
</feature>
<dbReference type="PROSITE" id="PS51006">
    <property type="entry name" value="PABS_2"/>
    <property type="match status" value="1"/>
</dbReference>
<dbReference type="AlphaFoldDB" id="A0A3D5QC12"/>
<dbReference type="EC" id="2.5.1.16" evidence="6"/>
<dbReference type="SUPFAM" id="SSF53335">
    <property type="entry name" value="S-adenosyl-L-methionine-dependent methyltransferases"/>
    <property type="match status" value="1"/>
</dbReference>
<dbReference type="InterPro" id="IPR030374">
    <property type="entry name" value="PABS"/>
</dbReference>
<organism evidence="6 7">
    <name type="scientific">Flexistipes sinusarabici</name>
    <dbReference type="NCBI Taxonomy" id="2352"/>
    <lineage>
        <taxon>Bacteria</taxon>
        <taxon>Pseudomonadati</taxon>
        <taxon>Deferribacterota</taxon>
        <taxon>Deferribacteres</taxon>
        <taxon>Deferribacterales</taxon>
        <taxon>Flexistipitaceae</taxon>
        <taxon>Flexistipes</taxon>
    </lineage>
</organism>
<evidence type="ECO:0000256" key="2">
    <source>
        <dbReference type="ARBA" id="ARBA00022679"/>
    </source>
</evidence>